<feature type="signal peptide" evidence="2">
    <location>
        <begin position="1"/>
        <end position="26"/>
    </location>
</feature>
<evidence type="ECO:0000313" key="4">
    <source>
        <dbReference type="WBParaSite" id="Gr19_v10_g6201.t1"/>
    </source>
</evidence>
<evidence type="ECO:0000256" key="2">
    <source>
        <dbReference type="SAM" id="SignalP"/>
    </source>
</evidence>
<protein>
    <submittedName>
        <fullName evidence="4">Secreted protein</fullName>
    </submittedName>
</protein>
<feature type="region of interest" description="Disordered" evidence="1">
    <location>
        <begin position="33"/>
        <end position="67"/>
    </location>
</feature>
<feature type="chain" id="PRO_5037732383" evidence="2">
    <location>
        <begin position="27"/>
        <end position="98"/>
    </location>
</feature>
<proteinExistence type="predicted"/>
<dbReference type="AlphaFoldDB" id="A0A914HZW8"/>
<dbReference type="WBParaSite" id="Gr19_v10_g6201.t1">
    <property type="protein sequence ID" value="Gr19_v10_g6201.t1"/>
    <property type="gene ID" value="Gr19_v10_g6201"/>
</dbReference>
<keyword evidence="3" id="KW-1185">Reference proteome</keyword>
<organism evidence="3 4">
    <name type="scientific">Globodera rostochiensis</name>
    <name type="common">Golden nematode worm</name>
    <name type="synonym">Heterodera rostochiensis</name>
    <dbReference type="NCBI Taxonomy" id="31243"/>
    <lineage>
        <taxon>Eukaryota</taxon>
        <taxon>Metazoa</taxon>
        <taxon>Ecdysozoa</taxon>
        <taxon>Nematoda</taxon>
        <taxon>Chromadorea</taxon>
        <taxon>Rhabditida</taxon>
        <taxon>Tylenchina</taxon>
        <taxon>Tylenchomorpha</taxon>
        <taxon>Tylenchoidea</taxon>
        <taxon>Heteroderidae</taxon>
        <taxon>Heteroderinae</taxon>
        <taxon>Globodera</taxon>
    </lineage>
</organism>
<name>A0A914HZW8_GLORO</name>
<evidence type="ECO:0000256" key="1">
    <source>
        <dbReference type="SAM" id="MobiDB-lite"/>
    </source>
</evidence>
<sequence>MRHQKNRCLLLCCAILSATSPICSYANPPTRLMTSTPFKNREKEINPSHKKNRKNISALSPISLPKCDSDQKVKSIFNTSINSDQLLKSRQKDGPFRH</sequence>
<reference evidence="4" key="1">
    <citation type="submission" date="2022-11" db="UniProtKB">
        <authorList>
            <consortium name="WormBaseParasite"/>
        </authorList>
    </citation>
    <scope>IDENTIFICATION</scope>
</reference>
<evidence type="ECO:0000313" key="3">
    <source>
        <dbReference type="Proteomes" id="UP000887572"/>
    </source>
</evidence>
<keyword evidence="2" id="KW-0732">Signal</keyword>
<accession>A0A914HZW8</accession>
<dbReference type="Proteomes" id="UP000887572">
    <property type="component" value="Unplaced"/>
</dbReference>